<dbReference type="EMBL" id="NXIE01000001">
    <property type="protein sequence ID" value="RXK14566.1"/>
    <property type="molecule type" value="Genomic_DNA"/>
</dbReference>
<accession>A0A4V1M1P2</accession>
<protein>
    <submittedName>
        <fullName evidence="1">Uncharacterized protein</fullName>
    </submittedName>
</protein>
<name>A0A4V1M1P2_9BACT</name>
<comment type="caution">
    <text evidence="1">The sequence shown here is derived from an EMBL/GenBank/DDBJ whole genome shotgun (WGS) entry which is preliminary data.</text>
</comment>
<reference evidence="1 2" key="1">
    <citation type="submission" date="2017-09" db="EMBL/GenBank/DDBJ databases">
        <title>Genomics of the genus Arcobacter.</title>
        <authorList>
            <person name="Perez-Cataluna A."/>
            <person name="Figueras M.J."/>
            <person name="Salas-Masso N."/>
        </authorList>
    </citation>
    <scope>NUCLEOTIDE SEQUENCE [LARGE SCALE GENOMIC DNA]</scope>
    <source>
        <strain evidence="1 2">F156-34</strain>
    </source>
</reference>
<gene>
    <name evidence="1" type="ORF">CP965_03725</name>
</gene>
<keyword evidence="2" id="KW-1185">Reference proteome</keyword>
<evidence type="ECO:0000313" key="2">
    <source>
        <dbReference type="Proteomes" id="UP000289718"/>
    </source>
</evidence>
<dbReference type="AlphaFoldDB" id="A0A4V1M1P2"/>
<evidence type="ECO:0000313" key="1">
    <source>
        <dbReference type="EMBL" id="RXK14566.1"/>
    </source>
</evidence>
<organism evidence="1 2">
    <name type="scientific">Halarcobacter mediterraneus</name>
    <dbReference type="NCBI Taxonomy" id="2023153"/>
    <lineage>
        <taxon>Bacteria</taxon>
        <taxon>Pseudomonadati</taxon>
        <taxon>Campylobacterota</taxon>
        <taxon>Epsilonproteobacteria</taxon>
        <taxon>Campylobacterales</taxon>
        <taxon>Arcobacteraceae</taxon>
        <taxon>Halarcobacter</taxon>
    </lineage>
</organism>
<sequence>MNYNENSSTINDTIYMNWVCPHCNIKATVLKNNFDFTCSECRFKEINDYIDHSIYLKEEFRNYDTLIKLDRDFKLIKESSELNPDEHDLTYLFEEMDPIKKLIVNINDFNKKDLNTKSKNIIIVLSIQKNKSLLEIHNYLEKLTKNTFHNYDSMILGIINNETKDDKLILYYQ</sequence>
<proteinExistence type="predicted"/>
<dbReference type="Proteomes" id="UP000289718">
    <property type="component" value="Unassembled WGS sequence"/>
</dbReference>
<dbReference type="RefSeq" id="WP_129060706.1">
    <property type="nucleotide sequence ID" value="NZ_NXIE01000001.1"/>
</dbReference>